<comment type="subcellular location">
    <subcellularLocation>
        <location evidence="1 7">Cell membrane</location>
        <topology evidence="1 7">Multi-pass membrane protein</topology>
    </subcellularLocation>
</comment>
<dbReference type="GO" id="GO:0005886">
    <property type="term" value="C:plasma membrane"/>
    <property type="evidence" value="ECO:0007669"/>
    <property type="project" value="UniProtKB-SubCell"/>
</dbReference>
<dbReference type="GeneID" id="57012827"/>
<keyword evidence="4 7" id="KW-0812">Transmembrane</keyword>
<dbReference type="OrthoDB" id="9797852at2"/>
<dbReference type="CDD" id="cd06261">
    <property type="entry name" value="TM_PBP2"/>
    <property type="match status" value="1"/>
</dbReference>
<organism evidence="10 14">
    <name type="scientific">Halanaerobium congolense</name>
    <dbReference type="NCBI Taxonomy" id="54121"/>
    <lineage>
        <taxon>Bacteria</taxon>
        <taxon>Bacillati</taxon>
        <taxon>Bacillota</taxon>
        <taxon>Clostridia</taxon>
        <taxon>Halanaerobiales</taxon>
        <taxon>Halanaerobiaceae</taxon>
        <taxon>Halanaerobium</taxon>
    </lineage>
</organism>
<evidence type="ECO:0000256" key="7">
    <source>
        <dbReference type="RuleBase" id="RU363032"/>
    </source>
</evidence>
<dbReference type="EMBL" id="FMYT01000017">
    <property type="protein sequence ID" value="SDC90016.1"/>
    <property type="molecule type" value="Genomic_DNA"/>
</dbReference>
<comment type="similarity">
    <text evidence="7">Belongs to the binding-protein-dependent transport system permease family.</text>
</comment>
<dbReference type="PANTHER" id="PTHR43386:SF1">
    <property type="entry name" value="D,D-DIPEPTIDE TRANSPORT SYSTEM PERMEASE PROTEIN DDPC-RELATED"/>
    <property type="match status" value="1"/>
</dbReference>
<dbReference type="GO" id="GO:0055085">
    <property type="term" value="P:transmembrane transport"/>
    <property type="evidence" value="ECO:0007669"/>
    <property type="project" value="InterPro"/>
</dbReference>
<dbReference type="Proteomes" id="UP000295472">
    <property type="component" value="Unassembled WGS sequence"/>
</dbReference>
<dbReference type="Pfam" id="PF00528">
    <property type="entry name" value="BPD_transp_1"/>
    <property type="match status" value="1"/>
</dbReference>
<evidence type="ECO:0000313" key="9">
    <source>
        <dbReference type="EMBL" id="PXV67930.1"/>
    </source>
</evidence>
<protein>
    <submittedName>
        <fullName evidence="10">Peptide/nickel transport system permease protein</fullName>
    </submittedName>
</protein>
<name>A0A1G6QEA6_9FIRM</name>
<evidence type="ECO:0000313" key="13">
    <source>
        <dbReference type="Proteomes" id="UP000295472"/>
    </source>
</evidence>
<dbReference type="PROSITE" id="PS50928">
    <property type="entry name" value="ABC_TM1"/>
    <property type="match status" value="1"/>
</dbReference>
<feature type="transmembrane region" description="Helical" evidence="7">
    <location>
        <begin position="89"/>
        <end position="113"/>
    </location>
</feature>
<dbReference type="PANTHER" id="PTHR43386">
    <property type="entry name" value="OLIGOPEPTIDE TRANSPORT SYSTEM PERMEASE PROTEIN APPC"/>
    <property type="match status" value="1"/>
</dbReference>
<dbReference type="Pfam" id="PF12911">
    <property type="entry name" value="OppC_N"/>
    <property type="match status" value="1"/>
</dbReference>
<feature type="transmembrane region" description="Helical" evidence="7">
    <location>
        <begin position="15"/>
        <end position="37"/>
    </location>
</feature>
<dbReference type="InterPro" id="IPR025966">
    <property type="entry name" value="OppC_N"/>
</dbReference>
<dbReference type="EMBL" id="QICM01000006">
    <property type="protein sequence ID" value="PXV67930.1"/>
    <property type="molecule type" value="Genomic_DNA"/>
</dbReference>
<feature type="transmembrane region" description="Helical" evidence="7">
    <location>
        <begin position="196"/>
        <end position="217"/>
    </location>
</feature>
<reference evidence="10 14" key="1">
    <citation type="submission" date="2016-10" db="EMBL/GenBank/DDBJ databases">
        <authorList>
            <person name="Varghese N."/>
            <person name="Submissions S."/>
        </authorList>
    </citation>
    <scope>NUCLEOTIDE SEQUENCE [LARGE SCALE GENOMIC DNA]</scope>
    <source>
        <strain evidence="10 14">WG10</strain>
    </source>
</reference>
<dbReference type="AlphaFoldDB" id="A0A1G6QEA6"/>
<evidence type="ECO:0000256" key="3">
    <source>
        <dbReference type="ARBA" id="ARBA00022475"/>
    </source>
</evidence>
<dbReference type="InterPro" id="IPR050366">
    <property type="entry name" value="BP-dependent_transpt_permease"/>
</dbReference>
<evidence type="ECO:0000256" key="1">
    <source>
        <dbReference type="ARBA" id="ARBA00004651"/>
    </source>
</evidence>
<dbReference type="Proteomes" id="UP000324896">
    <property type="component" value="Unassembled WGS sequence"/>
</dbReference>
<dbReference type="SUPFAM" id="SSF161098">
    <property type="entry name" value="MetI-like"/>
    <property type="match status" value="1"/>
</dbReference>
<dbReference type="Proteomes" id="UP000247389">
    <property type="component" value="Unassembled WGS sequence"/>
</dbReference>
<proteinExistence type="inferred from homology"/>
<keyword evidence="6 7" id="KW-0472">Membrane</keyword>
<dbReference type="EMBL" id="SOEF01000016">
    <property type="protein sequence ID" value="TDX43596.1"/>
    <property type="molecule type" value="Genomic_DNA"/>
</dbReference>
<evidence type="ECO:0000313" key="12">
    <source>
        <dbReference type="Proteomes" id="UP000247389"/>
    </source>
</evidence>
<evidence type="ECO:0000313" key="14">
    <source>
        <dbReference type="Proteomes" id="UP000324896"/>
    </source>
</evidence>
<evidence type="ECO:0000256" key="5">
    <source>
        <dbReference type="ARBA" id="ARBA00022989"/>
    </source>
</evidence>
<evidence type="ECO:0000313" key="11">
    <source>
        <dbReference type="EMBL" id="TDX43596.1"/>
    </source>
</evidence>
<keyword evidence="3" id="KW-1003">Cell membrane</keyword>
<evidence type="ECO:0000256" key="4">
    <source>
        <dbReference type="ARBA" id="ARBA00022692"/>
    </source>
</evidence>
<dbReference type="RefSeq" id="WP_073157869.1">
    <property type="nucleotide sequence ID" value="NZ_FMYT01000017.1"/>
</dbReference>
<evidence type="ECO:0000313" key="10">
    <source>
        <dbReference type="EMBL" id="SDC90016.1"/>
    </source>
</evidence>
<feature type="transmembrane region" description="Helical" evidence="7">
    <location>
        <begin position="125"/>
        <end position="143"/>
    </location>
</feature>
<dbReference type="STRING" id="54121.SAMN04515653_11241"/>
<sequence length="291" mass="32504">MEWQEVVKRLLQNKISLLGILIILFFIIVAVFAPWIAPPRDPDDPYLIPRAGWSIEPQPPSDEYIFGTTEGQYDIFYGIVWGTRTAFRIGLIVVGISTSIGIVLGTIAAYYGGWIDEILMRITDIFMSIPFIIATIVLVTILGQGLTNVMIALITFSWMSTARLMRSQVLSVKEDEFVQAALALGANDFRIIFRHIILNTIFPVVIQASMRMGSMVITASTLSFLGVGTPEGYADWGQMISFARNWILGVEGNPLNYWYTLIIPGVAITLFCLSWNLIGDAFRDILDPKLN</sequence>
<evidence type="ECO:0000256" key="2">
    <source>
        <dbReference type="ARBA" id="ARBA00022448"/>
    </source>
</evidence>
<gene>
    <name evidence="11" type="ORF">C7954_11642</name>
    <name evidence="9" type="ORF">C8C78_10656</name>
    <name evidence="10" type="ORF">SAMN04488597_11744</name>
</gene>
<accession>A0A1G6QEA6</accession>
<evidence type="ECO:0000256" key="6">
    <source>
        <dbReference type="ARBA" id="ARBA00023136"/>
    </source>
</evidence>
<feature type="domain" description="ABC transmembrane type-1" evidence="8">
    <location>
        <begin position="83"/>
        <end position="279"/>
    </location>
</feature>
<dbReference type="InterPro" id="IPR035906">
    <property type="entry name" value="MetI-like_sf"/>
</dbReference>
<feature type="transmembrane region" description="Helical" evidence="7">
    <location>
        <begin position="257"/>
        <end position="278"/>
    </location>
</feature>
<reference evidence="11 13" key="2">
    <citation type="submission" date="2019-03" db="EMBL/GenBank/DDBJ databases">
        <title>Subsurface microbial communities from deep shales in Ohio and West Virginia, USA.</title>
        <authorList>
            <person name="Wrighton K."/>
        </authorList>
    </citation>
    <scope>NUCLEOTIDE SEQUENCE [LARGE SCALE GENOMIC DNA]</scope>
    <source>
        <strain evidence="11 13">DSMZ 11287</strain>
        <strain evidence="9 12">MSL28</strain>
    </source>
</reference>
<keyword evidence="2 7" id="KW-0813">Transport</keyword>
<dbReference type="Gene3D" id="1.10.3720.10">
    <property type="entry name" value="MetI-like"/>
    <property type="match status" value="1"/>
</dbReference>
<keyword evidence="5 7" id="KW-1133">Transmembrane helix</keyword>
<dbReference type="InterPro" id="IPR000515">
    <property type="entry name" value="MetI-like"/>
</dbReference>
<evidence type="ECO:0000259" key="8">
    <source>
        <dbReference type="PROSITE" id="PS50928"/>
    </source>
</evidence>